<evidence type="ECO:0000313" key="13">
    <source>
        <dbReference type="Proteomes" id="UP000619244"/>
    </source>
</evidence>
<protein>
    <recommendedName>
        <fullName evidence="8">Carbamoyltransferase</fullName>
        <ecNumber evidence="8">6.2.-.-</ecNumber>
    </recommendedName>
</protein>
<dbReference type="SUPFAM" id="SSF54975">
    <property type="entry name" value="Acylphosphatase/BLUF domain-like"/>
    <property type="match status" value="1"/>
</dbReference>
<evidence type="ECO:0000256" key="5">
    <source>
        <dbReference type="ARBA" id="ARBA00022771"/>
    </source>
</evidence>
<evidence type="ECO:0000256" key="3">
    <source>
        <dbReference type="ARBA" id="ARBA00022598"/>
    </source>
</evidence>
<evidence type="ECO:0000259" key="10">
    <source>
        <dbReference type="PROSITE" id="PS51160"/>
    </source>
</evidence>
<dbReference type="PANTHER" id="PTHR42959">
    <property type="entry name" value="CARBAMOYLTRANSFERASE"/>
    <property type="match status" value="1"/>
</dbReference>
<keyword evidence="3" id="KW-0436">Ligase</keyword>
<dbReference type="InterPro" id="IPR017968">
    <property type="entry name" value="Acylphosphatase_CS"/>
</dbReference>
<dbReference type="InterPro" id="IPR036046">
    <property type="entry name" value="Acylphosphatase-like_dom_sf"/>
</dbReference>
<keyword evidence="9" id="KW-0378">Hydrolase</keyword>
<dbReference type="Gene3D" id="3.30.420.360">
    <property type="match status" value="1"/>
</dbReference>
<dbReference type="PIRSF" id="PIRSF006256">
    <property type="entry name" value="CMPcnvr_hdrg_mat"/>
    <property type="match status" value="1"/>
</dbReference>
<dbReference type="GO" id="GO:0003998">
    <property type="term" value="F:acylphosphatase activity"/>
    <property type="evidence" value="ECO:0007669"/>
    <property type="project" value="UniProtKB-EC"/>
</dbReference>
<dbReference type="Gene3D" id="3.90.870.50">
    <property type="match status" value="1"/>
</dbReference>
<dbReference type="GO" id="GO:0016743">
    <property type="term" value="F:carboxyl- or carbamoyltransferase activity"/>
    <property type="evidence" value="ECO:0007669"/>
    <property type="project" value="UniProtKB-UniRule"/>
</dbReference>
<dbReference type="InterPro" id="IPR011125">
    <property type="entry name" value="Znf_HypF"/>
</dbReference>
<reference evidence="12" key="1">
    <citation type="journal article" date="2014" name="Int. J. Syst. Evol. Microbiol.">
        <title>Complete genome sequence of Corynebacterium casei LMG S-19264T (=DSM 44701T), isolated from a smear-ripened cheese.</title>
        <authorList>
            <consortium name="US DOE Joint Genome Institute (JGI-PGF)"/>
            <person name="Walter F."/>
            <person name="Albersmeier A."/>
            <person name="Kalinowski J."/>
            <person name="Ruckert C."/>
        </authorList>
    </citation>
    <scope>NUCLEOTIDE SEQUENCE</scope>
    <source>
        <strain evidence="12">JCM 4790</strain>
    </source>
</reference>
<comment type="similarity">
    <text evidence="2 8">Belongs to the carbamoyltransferase HypF family.</text>
</comment>
<dbReference type="InterPro" id="IPR006070">
    <property type="entry name" value="Sua5-like_dom"/>
</dbReference>
<dbReference type="Pfam" id="PF22521">
    <property type="entry name" value="HypF_C_2"/>
    <property type="match status" value="1"/>
</dbReference>
<dbReference type="Pfam" id="PF07503">
    <property type="entry name" value="zf-HYPF"/>
    <property type="match status" value="2"/>
</dbReference>
<evidence type="ECO:0000256" key="4">
    <source>
        <dbReference type="ARBA" id="ARBA00022723"/>
    </source>
</evidence>
<dbReference type="InterPro" id="IPR055128">
    <property type="entry name" value="HypF_C_2"/>
</dbReference>
<dbReference type="InterPro" id="IPR001792">
    <property type="entry name" value="Acylphosphatase-like_dom"/>
</dbReference>
<organism evidence="12 13">
    <name type="scientific">Streptomyces minutiscleroticus</name>
    <dbReference type="NCBI Taxonomy" id="68238"/>
    <lineage>
        <taxon>Bacteria</taxon>
        <taxon>Bacillati</taxon>
        <taxon>Actinomycetota</taxon>
        <taxon>Actinomycetes</taxon>
        <taxon>Kitasatosporales</taxon>
        <taxon>Streptomycetaceae</taxon>
        <taxon>Streptomyces</taxon>
    </lineage>
</organism>
<keyword evidence="4" id="KW-0479">Metal-binding</keyword>
<comment type="catalytic activity">
    <reaction evidence="9">
        <text>an acyl phosphate + H2O = a carboxylate + phosphate + H(+)</text>
        <dbReference type="Rhea" id="RHEA:14965"/>
        <dbReference type="ChEBI" id="CHEBI:15377"/>
        <dbReference type="ChEBI" id="CHEBI:15378"/>
        <dbReference type="ChEBI" id="CHEBI:29067"/>
        <dbReference type="ChEBI" id="CHEBI:43474"/>
        <dbReference type="ChEBI" id="CHEBI:59918"/>
        <dbReference type="EC" id="3.6.1.7"/>
    </reaction>
</comment>
<dbReference type="InterPro" id="IPR051060">
    <property type="entry name" value="Carbamoyltrans_HypF-like"/>
</dbReference>
<dbReference type="PROSITE" id="PS00150">
    <property type="entry name" value="ACYLPHOSPHATASE_1"/>
    <property type="match status" value="1"/>
</dbReference>
<proteinExistence type="inferred from homology"/>
<reference evidence="12" key="2">
    <citation type="submission" date="2020-09" db="EMBL/GenBank/DDBJ databases">
        <authorList>
            <person name="Sun Q."/>
            <person name="Ohkuma M."/>
        </authorList>
    </citation>
    <scope>NUCLEOTIDE SEQUENCE</scope>
    <source>
        <strain evidence="12">JCM 4790</strain>
    </source>
</reference>
<evidence type="ECO:0000313" key="12">
    <source>
        <dbReference type="EMBL" id="GGX69007.1"/>
    </source>
</evidence>
<comment type="catalytic activity">
    <reaction evidence="7">
        <text>C-terminal L-cysteinyl-[HypE protein] + carbamoyl phosphate + ATP + H2O = C-terminal S-carboxamide-L-cysteinyl-[HypE protein] + AMP + phosphate + diphosphate + H(+)</text>
        <dbReference type="Rhea" id="RHEA:55636"/>
        <dbReference type="Rhea" id="RHEA-COMP:14247"/>
        <dbReference type="Rhea" id="RHEA-COMP:14392"/>
        <dbReference type="ChEBI" id="CHEBI:15377"/>
        <dbReference type="ChEBI" id="CHEBI:15378"/>
        <dbReference type="ChEBI" id="CHEBI:30616"/>
        <dbReference type="ChEBI" id="CHEBI:33019"/>
        <dbReference type="ChEBI" id="CHEBI:43474"/>
        <dbReference type="ChEBI" id="CHEBI:58228"/>
        <dbReference type="ChEBI" id="CHEBI:76913"/>
        <dbReference type="ChEBI" id="CHEBI:139126"/>
        <dbReference type="ChEBI" id="CHEBI:456215"/>
    </reaction>
</comment>
<dbReference type="Gene3D" id="3.30.110.120">
    <property type="match status" value="1"/>
</dbReference>
<dbReference type="GO" id="GO:0003725">
    <property type="term" value="F:double-stranded RNA binding"/>
    <property type="evidence" value="ECO:0007669"/>
    <property type="project" value="InterPro"/>
</dbReference>
<comment type="pathway">
    <text evidence="1">Protein modification; [NiFe] hydrogenase maturation.</text>
</comment>
<dbReference type="InterPro" id="IPR041440">
    <property type="entry name" value="HypF_C"/>
</dbReference>
<dbReference type="GO" id="GO:0051604">
    <property type="term" value="P:protein maturation"/>
    <property type="evidence" value="ECO:0007669"/>
    <property type="project" value="TreeGrafter"/>
</dbReference>
<keyword evidence="5" id="KW-0863">Zinc-finger</keyword>
<evidence type="ECO:0000256" key="9">
    <source>
        <dbReference type="PROSITE-ProRule" id="PRU00520"/>
    </source>
</evidence>
<dbReference type="EC" id="6.2.-.-" evidence="8"/>
<dbReference type="SUPFAM" id="SSF55821">
    <property type="entry name" value="YrdC/RibB"/>
    <property type="match status" value="1"/>
</dbReference>
<dbReference type="PROSITE" id="PS51160">
    <property type="entry name" value="ACYLPHOSPHATASE_3"/>
    <property type="match status" value="1"/>
</dbReference>
<keyword evidence="6" id="KW-0862">Zinc</keyword>
<sequence length="781" mass="83425">MSGRIARRIRVFGRVQGVGFRPYVHRTATALGLDGWVSNVDGHVEVSVCGPAETVRALVAGIRAPVPPLAVVRHVVVGDEHGDRTPVGRGFTVRPSRARPCDGPREVPPDAAVCDACLRELFDPADRRYRYPFVNCADCGPRATLIEDLPYDRVRTTMRRFPLCPACAAEYADPADRRFHAEPLACPACGPHLTWSDLTGEKALRAAVAAVAAGGVIAVKGLGGFQLVCDATSAEAVSELRRRKHRPDKPFAVMVRDLATARRLAYIGRTERDVLTSPAHPVVLLRARGVHEPAGDRRRTRARAVRLAPQVQPGTRRAGLFLPTTALHHLLLRGLDRPLIVTSGNLAGEPIAVDDDEARRALGAVADGFLTHDRPIHARYDDSVVHVLGRRSLTLRRARGYAPAPLALPVPAPLSLAGAGAQLKHTFTLAEHDRAHIGTHTGDLASAATHEAFRASFADLSRLTGIRPRAVAHDLHPGYLSTQWARGLPVERRIAVQHHHAHVAAVAAEHALAEPFVGVAYDGLGAGDDGTLWGGEVLVADLAGYRRVGRFARAPLPGGEAAVRRPTRMALGYLHGLEALGAPRPAAWQARPFTDRLDARETETVCRMVERGVNCPRASSAGRLFDAVAGLLGLGDTVSYEGQAAVALESAAGGLRTGALPWRLTRTDGLWVYDPAPTLTALLEGVADDVAVGRLAAAFHSTVAEVTAALVERAVAAGAPRTVCLGGGCFQNRRLLTDVERLLRAQDLRVLTGHAVPVNDAGISYGQVAVASALLAREKER</sequence>
<dbReference type="InterPro" id="IPR004421">
    <property type="entry name" value="Carbamoyltransferase_HypF"/>
</dbReference>
<name>A0A918KQ54_9ACTN</name>
<dbReference type="Pfam" id="PF00708">
    <property type="entry name" value="Acylphosphatase"/>
    <property type="match status" value="1"/>
</dbReference>
<feature type="active site" evidence="9">
    <location>
        <position position="21"/>
    </location>
</feature>
<gene>
    <name evidence="12" type="primary">hypF</name>
    <name evidence="12" type="ORF">GCM10010358_24210</name>
</gene>
<dbReference type="Pfam" id="PF01300">
    <property type="entry name" value="Sua5_yciO_yrdC"/>
    <property type="match status" value="1"/>
</dbReference>
<evidence type="ECO:0000256" key="8">
    <source>
        <dbReference type="PIRNR" id="PIRNR006256"/>
    </source>
</evidence>
<accession>A0A918KQ54</accession>
<evidence type="ECO:0000256" key="7">
    <source>
        <dbReference type="ARBA" id="ARBA00048220"/>
    </source>
</evidence>
<dbReference type="Proteomes" id="UP000619244">
    <property type="component" value="Unassembled WGS sequence"/>
</dbReference>
<feature type="active site" evidence="9">
    <location>
        <position position="39"/>
    </location>
</feature>
<keyword evidence="13" id="KW-1185">Reference proteome</keyword>
<dbReference type="EMBL" id="BMVU01000008">
    <property type="protein sequence ID" value="GGX69007.1"/>
    <property type="molecule type" value="Genomic_DNA"/>
</dbReference>
<feature type="domain" description="YrdC-like" evidence="11">
    <location>
        <begin position="201"/>
        <end position="400"/>
    </location>
</feature>
<dbReference type="PROSITE" id="PS51163">
    <property type="entry name" value="YRDC"/>
    <property type="match status" value="1"/>
</dbReference>
<evidence type="ECO:0000256" key="2">
    <source>
        <dbReference type="ARBA" id="ARBA00008097"/>
    </source>
</evidence>
<dbReference type="Gene3D" id="3.30.420.40">
    <property type="match status" value="1"/>
</dbReference>
<comment type="caution">
    <text evidence="12">The sequence shown here is derived from an EMBL/GenBank/DDBJ whole genome shotgun (WGS) entry which is preliminary data.</text>
</comment>
<evidence type="ECO:0000256" key="1">
    <source>
        <dbReference type="ARBA" id="ARBA00004711"/>
    </source>
</evidence>
<feature type="domain" description="Acylphosphatase-like" evidence="10">
    <location>
        <begin position="6"/>
        <end position="95"/>
    </location>
</feature>
<dbReference type="GO" id="GO:0016874">
    <property type="term" value="F:ligase activity"/>
    <property type="evidence" value="ECO:0007669"/>
    <property type="project" value="UniProtKB-UniRule"/>
</dbReference>
<dbReference type="InterPro" id="IPR017945">
    <property type="entry name" value="DHBP_synth_RibB-like_a/b_dom"/>
</dbReference>
<dbReference type="AlphaFoldDB" id="A0A918KQ54"/>
<dbReference type="GO" id="GO:0008270">
    <property type="term" value="F:zinc ion binding"/>
    <property type="evidence" value="ECO:0007669"/>
    <property type="project" value="UniProtKB-KW"/>
</dbReference>
<dbReference type="NCBIfam" id="TIGR00143">
    <property type="entry name" value="hypF"/>
    <property type="match status" value="1"/>
</dbReference>
<evidence type="ECO:0000259" key="11">
    <source>
        <dbReference type="PROSITE" id="PS51163"/>
    </source>
</evidence>
<dbReference type="Pfam" id="PF17788">
    <property type="entry name" value="HypF_C"/>
    <property type="match status" value="1"/>
</dbReference>
<dbReference type="PANTHER" id="PTHR42959:SF1">
    <property type="entry name" value="CARBAMOYLTRANSFERASE HYPF"/>
    <property type="match status" value="1"/>
</dbReference>
<dbReference type="RefSeq" id="WP_190190214.1">
    <property type="nucleotide sequence ID" value="NZ_BMVU01000008.1"/>
</dbReference>
<evidence type="ECO:0000256" key="6">
    <source>
        <dbReference type="ARBA" id="ARBA00022833"/>
    </source>
</evidence>